<evidence type="ECO:0000256" key="6">
    <source>
        <dbReference type="ARBA" id="ARBA00023180"/>
    </source>
</evidence>
<reference evidence="9" key="1">
    <citation type="submission" date="2019-09" db="EMBL/GenBank/DDBJ databases">
        <authorList>
            <person name="Zhang R.S."/>
            <person name="Wang Y.F."/>
        </authorList>
    </citation>
    <scope>NUCLEOTIDE SEQUENCE</scope>
</reference>
<dbReference type="GO" id="GO:0071949">
    <property type="term" value="F:FAD binding"/>
    <property type="evidence" value="ECO:0007669"/>
    <property type="project" value="InterPro"/>
</dbReference>
<dbReference type="InterPro" id="IPR016166">
    <property type="entry name" value="FAD-bd_PCMH"/>
</dbReference>
<evidence type="ECO:0000256" key="7">
    <source>
        <dbReference type="SAM" id="SignalP"/>
    </source>
</evidence>
<dbReference type="Pfam" id="PF08031">
    <property type="entry name" value="BBE"/>
    <property type="match status" value="1"/>
</dbReference>
<keyword evidence="3" id="KW-0285">Flavoprotein</keyword>
<evidence type="ECO:0000256" key="1">
    <source>
        <dbReference type="ARBA" id="ARBA00001974"/>
    </source>
</evidence>
<comment type="cofactor">
    <cofactor evidence="1">
        <name>FAD</name>
        <dbReference type="ChEBI" id="CHEBI:57692"/>
    </cofactor>
</comment>
<dbReference type="PROSITE" id="PS51387">
    <property type="entry name" value="FAD_PCMH"/>
    <property type="match status" value="1"/>
</dbReference>
<evidence type="ECO:0000256" key="3">
    <source>
        <dbReference type="ARBA" id="ARBA00022630"/>
    </source>
</evidence>
<dbReference type="Gene3D" id="3.30.43.10">
    <property type="entry name" value="Uridine Diphospho-n-acetylenolpyruvylglucosamine Reductase, domain 2"/>
    <property type="match status" value="1"/>
</dbReference>
<keyword evidence="4 7" id="KW-0732">Signal</keyword>
<feature type="chain" id="PRO_5025477175" evidence="7">
    <location>
        <begin position="27"/>
        <end position="552"/>
    </location>
</feature>
<gene>
    <name evidence="9" type="primary">BBE50</name>
</gene>
<evidence type="ECO:0000259" key="8">
    <source>
        <dbReference type="PROSITE" id="PS51387"/>
    </source>
</evidence>
<dbReference type="PANTHER" id="PTHR32448">
    <property type="entry name" value="OS08G0158400 PROTEIN"/>
    <property type="match status" value="1"/>
</dbReference>
<dbReference type="Pfam" id="PF01565">
    <property type="entry name" value="FAD_binding_4"/>
    <property type="match status" value="1"/>
</dbReference>
<dbReference type="AlphaFoldDB" id="A0A6C0N1C2"/>
<dbReference type="InterPro" id="IPR006094">
    <property type="entry name" value="Oxid_FAD_bind_N"/>
</dbReference>
<keyword evidence="6" id="KW-0325">Glycoprotein</keyword>
<dbReference type="InterPro" id="IPR036318">
    <property type="entry name" value="FAD-bd_PCMH-like_sf"/>
</dbReference>
<dbReference type="SUPFAM" id="SSF56176">
    <property type="entry name" value="FAD-binding/transporter-associated domain-like"/>
    <property type="match status" value="1"/>
</dbReference>
<dbReference type="Gene3D" id="3.40.462.20">
    <property type="match status" value="1"/>
</dbReference>
<keyword evidence="5" id="KW-0274">FAD</keyword>
<evidence type="ECO:0000313" key="9">
    <source>
        <dbReference type="EMBL" id="QHW03939.1"/>
    </source>
</evidence>
<dbReference type="InterPro" id="IPR012951">
    <property type="entry name" value="BBE"/>
</dbReference>
<dbReference type="InterPro" id="IPR016169">
    <property type="entry name" value="FAD-bd_PCMH_sub2"/>
</dbReference>
<comment type="similarity">
    <text evidence="2">Belongs to the oxygen-dependent FAD-linked oxidoreductase family.</text>
</comment>
<sequence>MANSMKYPSPLFLFMSFALVFPSLCATEDQITSCLTTHDINNFTRLPSTKKDDDSKTYYKILDFSIQNLRFTEPTIAKPLAIILPGSLDELVKSVICCREGLLEIRVRCGGHSYEGTSSVANDGAPFVIIDMMNLNKVSVHLATETAWVEGGATLGETYSAISEASSIHGFSAGSCPTVGVGGHIGGGGFGLLSRKYGLAADNVVDALLIDANGRLLDRKAMGEDLFWAIRGGGGGAWGIIYAWKIRLLKVPEVVTGFIVSRPGTKDQVAELVNGWQGVAPTMDGDFYLSCFVGAGLPGTQTRGISATFKGFYLGPRNEAVSILNQVFPELGIGTEDCKEMTWIESILFFSGLSDGSIVSDLKNRYTKERNYFKAKSDYVRRNISFEGIRTALDILEKEPRGYVILDPYGGIMRNISSDAIAFPHREGNLFTIQYLVEWKERDDNKSNDYINWIRGFYNAMTPFVSSGPRAAYINYMDFDLGVMELLHDKTSTMVPTRDAVEVARVWGEKYFLRNYDRLVEVKTYIDPDNVFSNQQSIPPALSSAVSSRVEI</sequence>
<evidence type="ECO:0000256" key="2">
    <source>
        <dbReference type="ARBA" id="ARBA00005466"/>
    </source>
</evidence>
<proteinExistence type="evidence at transcript level"/>
<dbReference type="GO" id="GO:0016491">
    <property type="term" value="F:oxidoreductase activity"/>
    <property type="evidence" value="ECO:0007669"/>
    <property type="project" value="InterPro"/>
</dbReference>
<dbReference type="Gene3D" id="3.30.465.10">
    <property type="match status" value="1"/>
</dbReference>
<feature type="domain" description="FAD-binding PCMH-type" evidence="8">
    <location>
        <begin position="75"/>
        <end position="251"/>
    </location>
</feature>
<dbReference type="EMBL" id="MN445354">
    <property type="protein sequence ID" value="QHW03939.1"/>
    <property type="molecule type" value="mRNA"/>
</dbReference>
<dbReference type="InterPro" id="IPR016167">
    <property type="entry name" value="FAD-bd_PCMH_sub1"/>
</dbReference>
<organism evidence="9">
    <name type="scientific">Populus davidiana x Populus alba var. pyramidalis</name>
    <dbReference type="NCBI Taxonomy" id="1550601"/>
    <lineage>
        <taxon>Eukaryota</taxon>
        <taxon>Viridiplantae</taxon>
        <taxon>Streptophyta</taxon>
        <taxon>Embryophyta</taxon>
        <taxon>Tracheophyta</taxon>
        <taxon>Spermatophyta</taxon>
        <taxon>Magnoliopsida</taxon>
        <taxon>eudicotyledons</taxon>
        <taxon>Gunneridae</taxon>
        <taxon>Pentapetalae</taxon>
        <taxon>rosids</taxon>
        <taxon>fabids</taxon>
        <taxon>Malpighiales</taxon>
        <taxon>Salicaceae</taxon>
        <taxon>Saliceae</taxon>
        <taxon>Populus</taxon>
    </lineage>
</organism>
<evidence type="ECO:0000256" key="4">
    <source>
        <dbReference type="ARBA" id="ARBA00022729"/>
    </source>
</evidence>
<protein>
    <submittedName>
        <fullName evidence="9">Berberine bridge enzyme-like protein 50</fullName>
    </submittedName>
</protein>
<feature type="signal peptide" evidence="7">
    <location>
        <begin position="1"/>
        <end position="26"/>
    </location>
</feature>
<evidence type="ECO:0000256" key="5">
    <source>
        <dbReference type="ARBA" id="ARBA00022827"/>
    </source>
</evidence>
<name>A0A6C0N1C2_9ROSI</name>
<accession>A0A6C0N1C2</accession>